<dbReference type="PANTHER" id="PTHR42747:SF3">
    <property type="entry name" value="NITRONATE MONOOXYGENASE-RELATED"/>
    <property type="match status" value="1"/>
</dbReference>
<evidence type="ECO:0000256" key="9">
    <source>
        <dbReference type="ARBA" id="ARBA00049401"/>
    </source>
</evidence>
<dbReference type="Pfam" id="PF03060">
    <property type="entry name" value="NMO"/>
    <property type="match status" value="1"/>
</dbReference>
<reference evidence="10 11" key="1">
    <citation type="submission" date="2021-01" db="EMBL/GenBank/DDBJ databases">
        <title>Genome public.</title>
        <authorList>
            <person name="Liu C."/>
            <person name="Sun Q."/>
        </authorList>
    </citation>
    <scope>NUCLEOTIDE SEQUENCE [LARGE SCALE GENOMIC DNA]</scope>
    <source>
        <strain evidence="10 11">JC656</strain>
    </source>
</reference>
<evidence type="ECO:0000256" key="4">
    <source>
        <dbReference type="ARBA" id="ARBA00022630"/>
    </source>
</evidence>
<comment type="cofactor">
    <cofactor evidence="1">
        <name>FMN</name>
        <dbReference type="ChEBI" id="CHEBI:58210"/>
    </cofactor>
</comment>
<evidence type="ECO:0000256" key="6">
    <source>
        <dbReference type="ARBA" id="ARBA00023002"/>
    </source>
</evidence>
<evidence type="ECO:0000256" key="8">
    <source>
        <dbReference type="ARBA" id="ARBA00031155"/>
    </source>
</evidence>
<keyword evidence="5" id="KW-0288">FMN</keyword>
<dbReference type="PANTHER" id="PTHR42747">
    <property type="entry name" value="NITRONATE MONOOXYGENASE-RELATED"/>
    <property type="match status" value="1"/>
</dbReference>
<evidence type="ECO:0000313" key="11">
    <source>
        <dbReference type="Proteomes" id="UP000639051"/>
    </source>
</evidence>
<evidence type="ECO:0000256" key="1">
    <source>
        <dbReference type="ARBA" id="ARBA00001917"/>
    </source>
</evidence>
<organism evidence="10 11">
    <name type="scientific">Sinomonas cellulolyticus</name>
    <dbReference type="NCBI Taxonomy" id="2801916"/>
    <lineage>
        <taxon>Bacteria</taxon>
        <taxon>Bacillati</taxon>
        <taxon>Actinomycetota</taxon>
        <taxon>Actinomycetes</taxon>
        <taxon>Micrococcales</taxon>
        <taxon>Micrococcaceae</taxon>
        <taxon>Sinomonas</taxon>
    </lineage>
</organism>
<evidence type="ECO:0000256" key="7">
    <source>
        <dbReference type="ARBA" id="ARBA00023033"/>
    </source>
</evidence>
<protein>
    <recommendedName>
        <fullName evidence="8">Propionate 3-nitronate monooxygenase</fullName>
    </recommendedName>
</protein>
<proteinExistence type="inferred from homology"/>
<evidence type="ECO:0000256" key="5">
    <source>
        <dbReference type="ARBA" id="ARBA00022643"/>
    </source>
</evidence>
<keyword evidence="3" id="KW-0216">Detoxification</keyword>
<keyword evidence="11" id="KW-1185">Reference proteome</keyword>
<sequence>MDAPRDLPADLFGNGVLAAPMAGGPSRPELALAVGGAGGLGFLGGGLKTPQVLEDELRIMESRGGGRPFGVNLFVPATQEIDRDAVLAYRERLRPEAKAVGADMPEPRWADDDAYPAKLDLLLTHAPAVVSFTFGTPRWDAVEALKKAGSFVLQTVTGPEEAAVAAELGADALVVQHPDAGGHSGAFLGLPPFQGTLPELVAAVRAAVPLPLIAAGGIGTPDAAAAARDAGAAALQLGTAFLRTPEAGTNPVHRAALASTAFERTAPTRAFSGKWARGLENGFMLRFADAPSAYPVVHHLTAPLRAASVRAGSPERTSLWAGTAWREARDEPAAAVVHRFAR</sequence>
<evidence type="ECO:0000256" key="3">
    <source>
        <dbReference type="ARBA" id="ARBA00022575"/>
    </source>
</evidence>
<dbReference type="EMBL" id="JAERRC010000012">
    <property type="protein sequence ID" value="MBL0704762.1"/>
    <property type="molecule type" value="Genomic_DNA"/>
</dbReference>
<dbReference type="RefSeq" id="WP_189693160.1">
    <property type="nucleotide sequence ID" value="NZ_BNCM01000004.1"/>
</dbReference>
<accession>A0ABS1K055</accession>
<dbReference type="SUPFAM" id="SSF51412">
    <property type="entry name" value="Inosine monophosphate dehydrogenase (IMPDH)"/>
    <property type="match status" value="1"/>
</dbReference>
<dbReference type="InterPro" id="IPR004136">
    <property type="entry name" value="NMO"/>
</dbReference>
<dbReference type="GO" id="GO:0004497">
    <property type="term" value="F:monooxygenase activity"/>
    <property type="evidence" value="ECO:0007669"/>
    <property type="project" value="UniProtKB-KW"/>
</dbReference>
<evidence type="ECO:0000313" key="10">
    <source>
        <dbReference type="EMBL" id="MBL0704762.1"/>
    </source>
</evidence>
<dbReference type="CDD" id="cd04730">
    <property type="entry name" value="NPD_like"/>
    <property type="match status" value="1"/>
</dbReference>
<keyword evidence="7 10" id="KW-0503">Monooxygenase</keyword>
<evidence type="ECO:0000256" key="2">
    <source>
        <dbReference type="ARBA" id="ARBA00009881"/>
    </source>
</evidence>
<keyword evidence="6" id="KW-0560">Oxidoreductase</keyword>
<comment type="catalytic activity">
    <reaction evidence="9">
        <text>3 propionate 3-nitronate + 3 O2 + H2O = 3 3-oxopropanoate + 2 nitrate + nitrite + H2O2 + 3 H(+)</text>
        <dbReference type="Rhea" id="RHEA:57332"/>
        <dbReference type="ChEBI" id="CHEBI:15377"/>
        <dbReference type="ChEBI" id="CHEBI:15378"/>
        <dbReference type="ChEBI" id="CHEBI:15379"/>
        <dbReference type="ChEBI" id="CHEBI:16240"/>
        <dbReference type="ChEBI" id="CHEBI:16301"/>
        <dbReference type="ChEBI" id="CHEBI:17632"/>
        <dbReference type="ChEBI" id="CHEBI:33190"/>
        <dbReference type="ChEBI" id="CHEBI:136067"/>
    </reaction>
</comment>
<dbReference type="Proteomes" id="UP000639051">
    <property type="component" value="Unassembled WGS sequence"/>
</dbReference>
<keyword evidence="4" id="KW-0285">Flavoprotein</keyword>
<comment type="similarity">
    <text evidence="2">Belongs to the nitronate monooxygenase family. NMO class I subfamily.</text>
</comment>
<comment type="caution">
    <text evidence="10">The sequence shown here is derived from an EMBL/GenBank/DDBJ whole genome shotgun (WGS) entry which is preliminary data.</text>
</comment>
<name>A0ABS1K055_9MICC</name>
<dbReference type="InterPro" id="IPR013785">
    <property type="entry name" value="Aldolase_TIM"/>
</dbReference>
<gene>
    <name evidence="10" type="ORF">JJE72_04475</name>
</gene>
<dbReference type="Gene3D" id="3.20.20.70">
    <property type="entry name" value="Aldolase class I"/>
    <property type="match status" value="1"/>
</dbReference>